<feature type="region of interest" description="Disordered" evidence="1">
    <location>
        <begin position="1"/>
        <end position="28"/>
    </location>
</feature>
<evidence type="ECO:0000313" key="3">
    <source>
        <dbReference type="Proteomes" id="UP000554482"/>
    </source>
</evidence>
<keyword evidence="3" id="KW-1185">Reference proteome</keyword>
<proteinExistence type="predicted"/>
<feature type="compositionally biased region" description="Acidic residues" evidence="1">
    <location>
        <begin position="1"/>
        <end position="10"/>
    </location>
</feature>
<dbReference type="Proteomes" id="UP000554482">
    <property type="component" value="Unassembled WGS sequence"/>
</dbReference>
<sequence>MRIGQGEEEIFNSSGNSAPPGFRQMDKGVHNSNIMKSLLLDCCSVRSGSELNNWISTVVRQVALEIGVSSNNGRDAVEIFFFELGMRHLKAKMVVDRTEDE</sequence>
<gene>
    <name evidence="2" type="ORF">FRX31_022440</name>
</gene>
<accession>A0A7J6VSA3</accession>
<dbReference type="EMBL" id="JABWDY010027316">
    <property type="protein sequence ID" value="KAF5187976.1"/>
    <property type="molecule type" value="Genomic_DNA"/>
</dbReference>
<comment type="caution">
    <text evidence="2">The sequence shown here is derived from an EMBL/GenBank/DDBJ whole genome shotgun (WGS) entry which is preliminary data.</text>
</comment>
<evidence type="ECO:0000313" key="2">
    <source>
        <dbReference type="EMBL" id="KAF5187976.1"/>
    </source>
</evidence>
<reference evidence="2 3" key="1">
    <citation type="submission" date="2020-06" db="EMBL/GenBank/DDBJ databases">
        <title>Transcriptomic and genomic resources for Thalictrum thalictroides and T. hernandezii: Facilitating candidate gene discovery in an emerging model plant lineage.</title>
        <authorList>
            <person name="Arias T."/>
            <person name="Riano-Pachon D.M."/>
            <person name="Di Stilio V.S."/>
        </authorList>
    </citation>
    <scope>NUCLEOTIDE SEQUENCE [LARGE SCALE GENOMIC DNA]</scope>
    <source>
        <strain evidence="3">cv. WT478/WT964</strain>
        <tissue evidence="2">Leaves</tissue>
    </source>
</reference>
<organism evidence="2 3">
    <name type="scientific">Thalictrum thalictroides</name>
    <name type="common">Rue-anemone</name>
    <name type="synonym">Anemone thalictroides</name>
    <dbReference type="NCBI Taxonomy" id="46969"/>
    <lineage>
        <taxon>Eukaryota</taxon>
        <taxon>Viridiplantae</taxon>
        <taxon>Streptophyta</taxon>
        <taxon>Embryophyta</taxon>
        <taxon>Tracheophyta</taxon>
        <taxon>Spermatophyta</taxon>
        <taxon>Magnoliopsida</taxon>
        <taxon>Ranunculales</taxon>
        <taxon>Ranunculaceae</taxon>
        <taxon>Thalictroideae</taxon>
        <taxon>Thalictrum</taxon>
    </lineage>
</organism>
<evidence type="ECO:0000256" key="1">
    <source>
        <dbReference type="SAM" id="MobiDB-lite"/>
    </source>
</evidence>
<protein>
    <submittedName>
        <fullName evidence="2">Uncharacterized protein</fullName>
    </submittedName>
</protein>
<dbReference type="AlphaFoldDB" id="A0A7J6VSA3"/>
<name>A0A7J6VSA3_THATH</name>